<protein>
    <submittedName>
        <fullName evidence="1">Uncharacterized protein</fullName>
    </submittedName>
</protein>
<dbReference type="EMBL" id="VSSQ01071264">
    <property type="protein sequence ID" value="MPN22910.1"/>
    <property type="molecule type" value="Genomic_DNA"/>
</dbReference>
<comment type="caution">
    <text evidence="1">The sequence shown here is derived from an EMBL/GenBank/DDBJ whole genome shotgun (WGS) entry which is preliminary data.</text>
</comment>
<evidence type="ECO:0000313" key="1">
    <source>
        <dbReference type="EMBL" id="MPN22910.1"/>
    </source>
</evidence>
<reference evidence="1" key="1">
    <citation type="submission" date="2019-08" db="EMBL/GenBank/DDBJ databases">
        <authorList>
            <person name="Kucharzyk K."/>
            <person name="Murdoch R.W."/>
            <person name="Higgins S."/>
            <person name="Loffler F."/>
        </authorList>
    </citation>
    <scope>NUCLEOTIDE SEQUENCE</scope>
</reference>
<sequence>MAFRRFIYERFAHRAEAYLHRAVAVMLGCLFLHHGARAGLDHRYRDHNAVVRKHLGHAYFFA</sequence>
<accession>A0A645GA49</accession>
<gene>
    <name evidence="1" type="ORF">SDC9_170295</name>
</gene>
<dbReference type="AlphaFoldDB" id="A0A645GA49"/>
<name>A0A645GA49_9ZZZZ</name>
<organism evidence="1">
    <name type="scientific">bioreactor metagenome</name>
    <dbReference type="NCBI Taxonomy" id="1076179"/>
    <lineage>
        <taxon>unclassified sequences</taxon>
        <taxon>metagenomes</taxon>
        <taxon>ecological metagenomes</taxon>
    </lineage>
</organism>
<proteinExistence type="predicted"/>